<accession>A0A2V1HSV0</accession>
<evidence type="ECO:0000313" key="3">
    <source>
        <dbReference type="EMBL" id="PVZ93154.1"/>
    </source>
</evidence>
<dbReference type="InterPro" id="IPR036397">
    <property type="entry name" value="RNaseH_sf"/>
</dbReference>
<protein>
    <submittedName>
        <fullName evidence="3">Transposase</fullName>
    </submittedName>
</protein>
<dbReference type="InterPro" id="IPR012337">
    <property type="entry name" value="RNaseH-like_sf"/>
</dbReference>
<dbReference type="PROSITE" id="PS50994">
    <property type="entry name" value="INTEGRASE"/>
    <property type="match status" value="1"/>
</dbReference>
<dbReference type="SUPFAM" id="SSF53098">
    <property type="entry name" value="Ribonuclease H-like"/>
    <property type="match status" value="1"/>
</dbReference>
<dbReference type="Pfam" id="PF13384">
    <property type="entry name" value="HTH_23"/>
    <property type="match status" value="1"/>
</dbReference>
<name>A0A2V1HSV0_9MICO</name>
<proteinExistence type="predicted"/>
<evidence type="ECO:0000259" key="2">
    <source>
        <dbReference type="PROSITE" id="PS50994"/>
    </source>
</evidence>
<dbReference type="Gene3D" id="3.30.420.10">
    <property type="entry name" value="Ribonuclease H-like superfamily/Ribonuclease H"/>
    <property type="match status" value="1"/>
</dbReference>
<dbReference type="EMBL" id="QEOP01000006">
    <property type="protein sequence ID" value="PVZ93154.1"/>
    <property type="molecule type" value="Genomic_DNA"/>
</dbReference>
<dbReference type="InterPro" id="IPR009057">
    <property type="entry name" value="Homeodomain-like_sf"/>
</dbReference>
<dbReference type="PANTHER" id="PTHR35004:SF6">
    <property type="entry name" value="TRANSPOSASE"/>
    <property type="match status" value="1"/>
</dbReference>
<evidence type="ECO:0000313" key="4">
    <source>
        <dbReference type="Proteomes" id="UP000244893"/>
    </source>
</evidence>
<dbReference type="OrthoDB" id="52928at2"/>
<reference evidence="3 4" key="1">
    <citation type="submission" date="2018-05" db="EMBL/GenBank/DDBJ databases">
        <title>Amnibacterium sp. M8JJ-5, whole genome shotgun sequence.</title>
        <authorList>
            <person name="Tuo L."/>
        </authorList>
    </citation>
    <scope>NUCLEOTIDE SEQUENCE [LARGE SCALE GENOMIC DNA]</scope>
    <source>
        <strain evidence="3 4">M8JJ-5</strain>
    </source>
</reference>
<sequence>MDASERWGILRLHVEDAIPLATLARTTGVAERTLQRWLARYRTGGYPALADGTRTDHGARRTAPELVRLIEGLALTKPRPSIATIHRQVDNYCTKRGLSAPSYSVVRSIVNGLDPGMVTLALEGPASYRDKHELLLRRRADRPNAIWQADHTMLDLLIVGPDGKPERPWLTVILDDYSRAVCGYMVFLGAPSAANTALALRQAIWHKPEPDWPVCGIPDVLYTDHGSDFTSHRIGDTAAVLHLRIIHSQVARPQGRGKIERFFGTINTELLPTLPGHLAPGSSAPAPTPALDLAGVDSAINTFIRRYNARIHRELRKSPLEAWIADGWLPRMPDSLEQLDGFLLTVPTTRVVQRDGIHFEGLRYTATTLAPFVGSTVSVRYDPRDVTEIRVFHRDAFLCTAISTAHQTETISLKQIQAARNAQRRALRGQIRERIAIVRPTPDDHTPPAPAPAPDQPRLMTYEEDRS</sequence>
<dbReference type="InterPro" id="IPR009004">
    <property type="entry name" value="Transposase_Mu_C"/>
</dbReference>
<feature type="region of interest" description="Disordered" evidence="1">
    <location>
        <begin position="439"/>
        <end position="467"/>
    </location>
</feature>
<dbReference type="Pfam" id="PF00665">
    <property type="entry name" value="rve"/>
    <property type="match status" value="1"/>
</dbReference>
<organism evidence="3 4">
    <name type="scientific">Amnibacterium flavum</name>
    <dbReference type="NCBI Taxonomy" id="2173173"/>
    <lineage>
        <taxon>Bacteria</taxon>
        <taxon>Bacillati</taxon>
        <taxon>Actinomycetota</taxon>
        <taxon>Actinomycetes</taxon>
        <taxon>Micrococcales</taxon>
        <taxon>Microbacteriaceae</taxon>
        <taxon>Amnibacterium</taxon>
    </lineage>
</organism>
<dbReference type="GO" id="GO:0015074">
    <property type="term" value="P:DNA integration"/>
    <property type="evidence" value="ECO:0007669"/>
    <property type="project" value="InterPro"/>
</dbReference>
<dbReference type="SUPFAM" id="SSF46689">
    <property type="entry name" value="Homeodomain-like"/>
    <property type="match status" value="1"/>
</dbReference>
<dbReference type="Proteomes" id="UP000244893">
    <property type="component" value="Unassembled WGS sequence"/>
</dbReference>
<feature type="domain" description="Integrase catalytic" evidence="2">
    <location>
        <begin position="139"/>
        <end position="327"/>
    </location>
</feature>
<dbReference type="AlphaFoldDB" id="A0A2V1HSV0"/>
<dbReference type="InterPro" id="IPR001584">
    <property type="entry name" value="Integrase_cat-core"/>
</dbReference>
<evidence type="ECO:0000256" key="1">
    <source>
        <dbReference type="SAM" id="MobiDB-lite"/>
    </source>
</evidence>
<dbReference type="GO" id="GO:0003676">
    <property type="term" value="F:nucleic acid binding"/>
    <property type="evidence" value="ECO:0007669"/>
    <property type="project" value="InterPro"/>
</dbReference>
<dbReference type="InterPro" id="IPR015378">
    <property type="entry name" value="Transposase-like_Mu_C"/>
</dbReference>
<dbReference type="Gene3D" id="2.30.30.130">
    <property type="entry name" value="Transposase, Mu, C-terminal"/>
    <property type="match status" value="1"/>
</dbReference>
<dbReference type="PANTHER" id="PTHR35004">
    <property type="entry name" value="TRANSPOSASE RV3428C-RELATED"/>
    <property type="match status" value="1"/>
</dbReference>
<gene>
    <name evidence="3" type="ORF">DDQ50_16655</name>
</gene>
<dbReference type="SUPFAM" id="SSF50610">
    <property type="entry name" value="mu transposase, C-terminal domain"/>
    <property type="match status" value="1"/>
</dbReference>
<keyword evidence="4" id="KW-1185">Reference proteome</keyword>
<dbReference type="RefSeq" id="WP_071301383.1">
    <property type="nucleotide sequence ID" value="NZ_JBHUEX010000003.1"/>
</dbReference>
<dbReference type="Pfam" id="PF09299">
    <property type="entry name" value="Mu-transpos_C"/>
    <property type="match status" value="1"/>
</dbReference>
<comment type="caution">
    <text evidence="3">The sequence shown here is derived from an EMBL/GenBank/DDBJ whole genome shotgun (WGS) entry which is preliminary data.</text>
</comment>